<dbReference type="EMBL" id="JAUJWW010000005">
    <property type="protein sequence ID" value="MDN7228285.1"/>
    <property type="molecule type" value="Genomic_DNA"/>
</dbReference>
<comment type="caution">
    <text evidence="2">The sequence shown here is derived from an EMBL/GenBank/DDBJ whole genome shotgun (WGS) entry which is preliminary data.</text>
</comment>
<dbReference type="Proteomes" id="UP001172054">
    <property type="component" value="Unassembled WGS sequence"/>
</dbReference>
<proteinExistence type="predicted"/>
<organism evidence="2 3">
    <name type="scientific">Planococcus liqunii</name>
    <dbReference type="NCBI Taxonomy" id="3058394"/>
    <lineage>
        <taxon>Bacteria</taxon>
        <taxon>Bacillati</taxon>
        <taxon>Bacillota</taxon>
        <taxon>Bacilli</taxon>
        <taxon>Bacillales</taxon>
        <taxon>Caryophanaceae</taxon>
        <taxon>Planococcus</taxon>
    </lineage>
</organism>
<feature type="transmembrane region" description="Helical" evidence="1">
    <location>
        <begin position="31"/>
        <end position="48"/>
    </location>
</feature>
<feature type="transmembrane region" description="Helical" evidence="1">
    <location>
        <begin position="5"/>
        <end position="25"/>
    </location>
</feature>
<evidence type="ECO:0000256" key="1">
    <source>
        <dbReference type="SAM" id="Phobius"/>
    </source>
</evidence>
<protein>
    <submittedName>
        <fullName evidence="2">Uncharacterized protein</fullName>
    </submittedName>
</protein>
<keyword evidence="1" id="KW-1133">Transmembrane helix</keyword>
<keyword evidence="1" id="KW-0472">Membrane</keyword>
<evidence type="ECO:0000313" key="2">
    <source>
        <dbReference type="EMBL" id="MDN7228285.1"/>
    </source>
</evidence>
<keyword evidence="1" id="KW-0812">Transmembrane</keyword>
<gene>
    <name evidence="2" type="ORF">QWY15_13355</name>
</gene>
<dbReference type="RefSeq" id="WP_300980945.1">
    <property type="nucleotide sequence ID" value="NZ_CP129238.1"/>
</dbReference>
<reference evidence="2 3" key="1">
    <citation type="submission" date="2023-06" db="EMBL/GenBank/DDBJ databases">
        <title>Novel species in genus Planococcus.</title>
        <authorList>
            <person name="Ning S."/>
        </authorList>
    </citation>
    <scope>NUCLEOTIDE SEQUENCE [LARGE SCALE GENOMIC DNA]</scope>
    <source>
        <strain evidence="2 3">N064</strain>
    </source>
</reference>
<keyword evidence="3" id="KW-1185">Reference proteome</keyword>
<accession>A0ABT8MTQ5</accession>
<evidence type="ECO:0000313" key="3">
    <source>
        <dbReference type="Proteomes" id="UP001172054"/>
    </source>
</evidence>
<name>A0ABT8MTQ5_9BACL</name>
<sequence length="58" mass="6563">MNVNLLLSIVMLIVGLAFLTLTFLFPDEIKIGAFLASIAIAAIFYVQYMRKKKRLKSN</sequence>